<comment type="caution">
    <text evidence="2">The sequence shown here is derived from an EMBL/GenBank/DDBJ whole genome shotgun (WGS) entry which is preliminary data.</text>
</comment>
<sequence length="192" mass="20631">MPAGEMQGIHEFEELLRQSVEKHLLGQSAADAAGRKRRKDGDVDGETTAPAAKRTKADGNGESLTAAAKSTEGDGDGKCPAPAVKRKRAARHNVAYKRELSPVVLYNTGSDLCEDVIICVSTVDEQQPCHLTKNHMGSSAALDPDFLGHVDPALLAPWRPASAAHHTAAVSSDLQTQEALRRPRRRRGRCHG</sequence>
<feature type="region of interest" description="Disordered" evidence="1">
    <location>
        <begin position="26"/>
        <end position="90"/>
    </location>
</feature>
<dbReference type="EMBL" id="MU857711">
    <property type="protein sequence ID" value="KAK4245136.1"/>
    <property type="molecule type" value="Genomic_DNA"/>
</dbReference>
<evidence type="ECO:0000313" key="3">
    <source>
        <dbReference type="Proteomes" id="UP001303647"/>
    </source>
</evidence>
<dbReference type="AlphaFoldDB" id="A0AAN7CN09"/>
<protein>
    <submittedName>
        <fullName evidence="2">Uncharacterized protein</fullName>
    </submittedName>
</protein>
<keyword evidence="3" id="KW-1185">Reference proteome</keyword>
<organism evidence="2 3">
    <name type="scientific">Corynascus novoguineensis</name>
    <dbReference type="NCBI Taxonomy" id="1126955"/>
    <lineage>
        <taxon>Eukaryota</taxon>
        <taxon>Fungi</taxon>
        <taxon>Dikarya</taxon>
        <taxon>Ascomycota</taxon>
        <taxon>Pezizomycotina</taxon>
        <taxon>Sordariomycetes</taxon>
        <taxon>Sordariomycetidae</taxon>
        <taxon>Sordariales</taxon>
        <taxon>Chaetomiaceae</taxon>
        <taxon>Corynascus</taxon>
    </lineage>
</organism>
<name>A0AAN7CN09_9PEZI</name>
<feature type="compositionally biased region" description="Basic residues" evidence="1">
    <location>
        <begin position="182"/>
        <end position="192"/>
    </location>
</feature>
<evidence type="ECO:0000313" key="2">
    <source>
        <dbReference type="EMBL" id="KAK4245136.1"/>
    </source>
</evidence>
<gene>
    <name evidence="2" type="ORF">C7999DRAFT_16656</name>
</gene>
<accession>A0AAN7CN09</accession>
<dbReference type="Proteomes" id="UP001303647">
    <property type="component" value="Unassembled WGS sequence"/>
</dbReference>
<feature type="region of interest" description="Disordered" evidence="1">
    <location>
        <begin position="166"/>
        <end position="192"/>
    </location>
</feature>
<reference evidence="2" key="1">
    <citation type="journal article" date="2023" name="Mol. Phylogenet. Evol.">
        <title>Genome-scale phylogeny and comparative genomics of the fungal order Sordariales.</title>
        <authorList>
            <person name="Hensen N."/>
            <person name="Bonometti L."/>
            <person name="Westerberg I."/>
            <person name="Brannstrom I.O."/>
            <person name="Guillou S."/>
            <person name="Cros-Aarteil S."/>
            <person name="Calhoun S."/>
            <person name="Haridas S."/>
            <person name="Kuo A."/>
            <person name="Mondo S."/>
            <person name="Pangilinan J."/>
            <person name="Riley R."/>
            <person name="LaButti K."/>
            <person name="Andreopoulos B."/>
            <person name="Lipzen A."/>
            <person name="Chen C."/>
            <person name="Yan M."/>
            <person name="Daum C."/>
            <person name="Ng V."/>
            <person name="Clum A."/>
            <person name="Steindorff A."/>
            <person name="Ohm R.A."/>
            <person name="Martin F."/>
            <person name="Silar P."/>
            <person name="Natvig D.O."/>
            <person name="Lalanne C."/>
            <person name="Gautier V."/>
            <person name="Ament-Velasquez S.L."/>
            <person name="Kruys A."/>
            <person name="Hutchinson M.I."/>
            <person name="Powell A.J."/>
            <person name="Barry K."/>
            <person name="Miller A.N."/>
            <person name="Grigoriev I.V."/>
            <person name="Debuchy R."/>
            <person name="Gladieux P."/>
            <person name="Hiltunen Thoren M."/>
            <person name="Johannesson H."/>
        </authorList>
    </citation>
    <scope>NUCLEOTIDE SEQUENCE</scope>
    <source>
        <strain evidence="2">CBS 359.72</strain>
    </source>
</reference>
<reference evidence="2" key="2">
    <citation type="submission" date="2023-05" db="EMBL/GenBank/DDBJ databases">
        <authorList>
            <consortium name="Lawrence Berkeley National Laboratory"/>
            <person name="Steindorff A."/>
            <person name="Hensen N."/>
            <person name="Bonometti L."/>
            <person name="Westerberg I."/>
            <person name="Brannstrom I.O."/>
            <person name="Guillou S."/>
            <person name="Cros-Aarteil S."/>
            <person name="Calhoun S."/>
            <person name="Haridas S."/>
            <person name="Kuo A."/>
            <person name="Mondo S."/>
            <person name="Pangilinan J."/>
            <person name="Riley R."/>
            <person name="Labutti K."/>
            <person name="Andreopoulos B."/>
            <person name="Lipzen A."/>
            <person name="Chen C."/>
            <person name="Yanf M."/>
            <person name="Daum C."/>
            <person name="Ng V."/>
            <person name="Clum A."/>
            <person name="Ohm R."/>
            <person name="Martin F."/>
            <person name="Silar P."/>
            <person name="Natvig D."/>
            <person name="Lalanne C."/>
            <person name="Gautier V."/>
            <person name="Ament-Velasquez S.L."/>
            <person name="Kruys A."/>
            <person name="Hutchinson M.I."/>
            <person name="Powell A.J."/>
            <person name="Barry K."/>
            <person name="Miller A.N."/>
            <person name="Grigoriev I.V."/>
            <person name="Debuchy R."/>
            <person name="Gladieux P."/>
            <person name="Thoren M.H."/>
            <person name="Johannesson H."/>
        </authorList>
    </citation>
    <scope>NUCLEOTIDE SEQUENCE</scope>
    <source>
        <strain evidence="2">CBS 359.72</strain>
    </source>
</reference>
<evidence type="ECO:0000256" key="1">
    <source>
        <dbReference type="SAM" id="MobiDB-lite"/>
    </source>
</evidence>
<proteinExistence type="predicted"/>